<evidence type="ECO:0000313" key="2">
    <source>
        <dbReference type="EMBL" id="ABI68675.1"/>
    </source>
</evidence>
<feature type="transmembrane region" description="Helical" evidence="1">
    <location>
        <begin position="26"/>
        <end position="48"/>
    </location>
</feature>
<proteinExistence type="predicted"/>
<dbReference type="OrthoDB" id="2475539at2"/>
<dbReference type="EMBL" id="CP000448">
    <property type="protein sequence ID" value="ABI68675.1"/>
    <property type="molecule type" value="Genomic_DNA"/>
</dbReference>
<feature type="transmembrane region" description="Helical" evidence="1">
    <location>
        <begin position="102"/>
        <end position="121"/>
    </location>
</feature>
<protein>
    <submittedName>
        <fullName evidence="2">Uncharacterized protein</fullName>
    </submittedName>
</protein>
<keyword evidence="3" id="KW-1185">Reference proteome</keyword>
<keyword evidence="1" id="KW-0812">Transmembrane</keyword>
<keyword evidence="1" id="KW-0472">Membrane</keyword>
<dbReference type="HOGENOM" id="CLU_583847_0_0_9"/>
<evidence type="ECO:0000256" key="1">
    <source>
        <dbReference type="SAM" id="Phobius"/>
    </source>
</evidence>
<feature type="transmembrane region" description="Helical" evidence="1">
    <location>
        <begin position="271"/>
        <end position="290"/>
    </location>
</feature>
<reference evidence="3" key="1">
    <citation type="journal article" date="2010" name="Environ. Microbiol.">
        <title>The genome of Syntrophomonas wolfei: new insights into syntrophic metabolism and biohydrogen production.</title>
        <authorList>
            <person name="Sieber J.R."/>
            <person name="Sims D.R."/>
            <person name="Han C."/>
            <person name="Kim E."/>
            <person name="Lykidis A."/>
            <person name="Lapidus A.L."/>
            <person name="McDonnald E."/>
            <person name="Rohlin L."/>
            <person name="Culley D.E."/>
            <person name="Gunsalus R."/>
            <person name="McInerney M.J."/>
        </authorList>
    </citation>
    <scope>NUCLEOTIDE SEQUENCE [LARGE SCALE GENOMIC DNA]</scope>
    <source>
        <strain evidence="3">DSM 2245B / Goettingen</strain>
    </source>
</reference>
<feature type="transmembrane region" description="Helical" evidence="1">
    <location>
        <begin position="127"/>
        <end position="149"/>
    </location>
</feature>
<dbReference type="RefSeq" id="WP_011640774.1">
    <property type="nucleotide sequence ID" value="NC_008346.1"/>
</dbReference>
<organism evidence="2 3">
    <name type="scientific">Syntrophomonas wolfei subsp. wolfei (strain DSM 2245B / Goettingen)</name>
    <dbReference type="NCBI Taxonomy" id="335541"/>
    <lineage>
        <taxon>Bacteria</taxon>
        <taxon>Bacillati</taxon>
        <taxon>Bacillota</taxon>
        <taxon>Clostridia</taxon>
        <taxon>Eubacteriales</taxon>
        <taxon>Syntrophomonadaceae</taxon>
        <taxon>Syntrophomonas</taxon>
    </lineage>
</organism>
<feature type="transmembrane region" description="Helical" evidence="1">
    <location>
        <begin position="374"/>
        <end position="398"/>
    </location>
</feature>
<dbReference type="STRING" id="335541.Swol_1368"/>
<feature type="transmembrane region" description="Helical" evidence="1">
    <location>
        <begin position="296"/>
        <end position="316"/>
    </location>
</feature>
<dbReference type="AlphaFoldDB" id="Q0AX79"/>
<accession>Q0AX79</accession>
<name>Q0AX79_SYNWW</name>
<evidence type="ECO:0000313" key="3">
    <source>
        <dbReference type="Proteomes" id="UP000001968"/>
    </source>
</evidence>
<feature type="transmembrane region" description="Helical" evidence="1">
    <location>
        <begin position="198"/>
        <end position="222"/>
    </location>
</feature>
<dbReference type="KEGG" id="swo:Swol_1368"/>
<gene>
    <name evidence="2" type="ordered locus">Swol_1368</name>
</gene>
<feature type="transmembrane region" description="Helical" evidence="1">
    <location>
        <begin position="437"/>
        <end position="461"/>
    </location>
</feature>
<feature type="transmembrane region" description="Helical" evidence="1">
    <location>
        <begin position="161"/>
        <end position="183"/>
    </location>
</feature>
<keyword evidence="1" id="KW-1133">Transmembrane helix</keyword>
<feature type="transmembrane region" description="Helical" evidence="1">
    <location>
        <begin position="337"/>
        <end position="362"/>
    </location>
</feature>
<dbReference type="eggNOG" id="ENOG50328S0">
    <property type="taxonomic scope" value="Bacteria"/>
</dbReference>
<feature type="transmembrane region" description="Helical" evidence="1">
    <location>
        <begin position="410"/>
        <end position="431"/>
    </location>
</feature>
<sequence>MTFSTLFYMRIKQGLNSLFIYSKKGWGLVLFELMGLVSIIYAVMYRYLYTEETSLILFLAFIILLGYSYLSAEKYLSGAENRFDLLTGIPPNKIIWAVYGQVFLKNISAVSLFPLILIAATKTISPWLILLIFFVFPAATTLVACLFNILINRYWKRIGGFFYLLFLLLQGGGTVAILGFLLADHNLSFVTLNNLDTIFIILILGSVSLTILFFSSTISNLWKEAYLQNDSMNKNRLPFIRFRRFSRLFANSFIAKEWFLLWRNPVTKIRLVVWVVFIIICSFTALRSYLHDLTLFLIISLAIWLFCYGEMPATAWQNEGEQKSFYWLSGFKPSHLIAAKIAAFLPLTVLGILTVLFLGLVIQLSFYVILQRAVLVFLLVLAAIIISLAIACLGHNGSKPTINEPIMEQVPLTISAIAAVSIEFSFCAVVLLPLPWILLFSITIPTICLIGQGMWLSRIYYSIGFEGR</sequence>
<dbReference type="Proteomes" id="UP000001968">
    <property type="component" value="Chromosome"/>
</dbReference>
<feature type="transmembrane region" description="Helical" evidence="1">
    <location>
        <begin position="54"/>
        <end position="72"/>
    </location>
</feature>